<keyword evidence="7 13" id="KW-0378">Hydrolase</keyword>
<gene>
    <name evidence="15" type="ORF">BCR42DRAFT_419863</name>
</gene>
<evidence type="ECO:0000256" key="3">
    <source>
        <dbReference type="ARBA" id="ARBA00022525"/>
    </source>
</evidence>
<dbReference type="InterPro" id="IPR001842">
    <property type="entry name" value="Peptidase_M36"/>
</dbReference>
<dbReference type="PANTHER" id="PTHR33478:SF1">
    <property type="entry name" value="EXTRACELLULAR METALLOPROTEINASE MEP"/>
    <property type="match status" value="1"/>
</dbReference>
<sequence length="762" mass="84444">MKYPISSAIGLFLGMSQVMAATLPLNQQQQQQRGQDLVPNFGPDGIHREYIADRPIDYQQSSLAGSTNPEQVAMDFARSHLTNSQFVVHSSYTSDLSGVTHVHLRQKVNGLQVMNANINVNVLPNGQILSYGDSFAKSQIKIQKSYSSPSFFQQVQNGLAQIILGGDNRSVKENDERFSTKTDVEEDYGFVQGDKVISPNAAVVALFDFVKPKLPNPSIASILTPDDLTPAQSFRPHDDDDAGGSVHFDGVPFSLSPVRAKRAYMQQDNGDLVLVWDVEMELEDNWYSGQVHAFDGTMVGLVDWVHEATGPTAAYYNVIPFGANDPSDAEQQLVKNPYDTFASPEGWHSQGAYSKDHFFGGRRGGGRQQQDLTFNVTVGNNVYAHTNPDGGYNWENNYRPQGQTGGDHGDALVFDYKANFDVDEPETYEDAAVTNLFYVCNMAHDLFHRYGFDEKAGNFQQDNLGRGRDSKKLLGDGEGDAVIANAQDGSGRNNANFATPPDGQHGKMRMYVWDQTHPMRDGDFETGIVIHEYTHGVSNRLTGGPKNSNCLGWGESGGMGEGWGDFVATVIRMKPEYKRDIDFGMGDWANGGESIRKYKYSTSKSTNPSTYRIMDRFDYWGVHAKGEVWAEMLYEVYWNLVDKHGFTPEWFPPAPTDTTNDRGVPIMSASDKQATKEHILTHGNTLALQLVVEGMKLQPCSPSFTDARDAILDADKALTGGDNYCDIYAAFAKRGLGVKAKLAKEGWIEQRKEDYEVPAQCK</sequence>
<reference evidence="15 16" key="1">
    <citation type="submission" date="2016-07" db="EMBL/GenBank/DDBJ databases">
        <title>Pervasive Adenine N6-methylation of Active Genes in Fungi.</title>
        <authorList>
            <consortium name="DOE Joint Genome Institute"/>
            <person name="Mondo S.J."/>
            <person name="Dannebaum R.O."/>
            <person name="Kuo R.C."/>
            <person name="Labutti K."/>
            <person name="Haridas S."/>
            <person name="Kuo A."/>
            <person name="Salamov A."/>
            <person name="Ahrendt S.R."/>
            <person name="Lipzen A."/>
            <person name="Sullivan W."/>
            <person name="Andreopoulos W.B."/>
            <person name="Clum A."/>
            <person name="Lindquist E."/>
            <person name="Daum C."/>
            <person name="Ramamoorthy G.K."/>
            <person name="Gryganskyi A."/>
            <person name="Culley D."/>
            <person name="Magnuson J.K."/>
            <person name="James T.Y."/>
            <person name="O'Malley M.A."/>
            <person name="Stajich J.E."/>
            <person name="Spatafora J.W."/>
            <person name="Visel A."/>
            <person name="Grigoriev I.V."/>
        </authorList>
    </citation>
    <scope>NUCLEOTIDE SEQUENCE [LARGE SCALE GENOMIC DNA]</scope>
    <source>
        <strain evidence="15 16">NRRL 1336</strain>
    </source>
</reference>
<evidence type="ECO:0000256" key="2">
    <source>
        <dbReference type="ARBA" id="ARBA00006006"/>
    </source>
</evidence>
<comment type="similarity">
    <text evidence="2 13">Belongs to the peptidase M36 family.</text>
</comment>
<dbReference type="CDD" id="cd09596">
    <property type="entry name" value="M36"/>
    <property type="match status" value="1"/>
</dbReference>
<comment type="caution">
    <text evidence="15">The sequence shown here is derived from an EMBL/GenBank/DDBJ whole genome shotgun (WGS) entry which is preliminary data.</text>
</comment>
<keyword evidence="16" id="KW-1185">Reference proteome</keyword>
<dbReference type="GO" id="GO:0008270">
    <property type="term" value="F:zinc ion binding"/>
    <property type="evidence" value="ECO:0007669"/>
    <property type="project" value="InterPro"/>
</dbReference>
<evidence type="ECO:0000256" key="13">
    <source>
        <dbReference type="RuleBase" id="RU364017"/>
    </source>
</evidence>
<dbReference type="EMBL" id="MCGE01000018">
    <property type="protein sequence ID" value="ORZ12738.1"/>
    <property type="molecule type" value="Genomic_DNA"/>
</dbReference>
<accession>A0A1X2IAD5</accession>
<evidence type="ECO:0000256" key="4">
    <source>
        <dbReference type="ARBA" id="ARBA00022670"/>
    </source>
</evidence>
<proteinExistence type="inferred from homology"/>
<feature type="domain" description="FTP" evidence="14">
    <location>
        <begin position="85"/>
        <end position="135"/>
    </location>
</feature>
<keyword evidence="10 13" id="KW-0865">Zymogen</keyword>
<dbReference type="OrthoDB" id="3227768at2759"/>
<dbReference type="InterPro" id="IPR011096">
    <property type="entry name" value="FTP_domain"/>
</dbReference>
<evidence type="ECO:0000313" key="15">
    <source>
        <dbReference type="EMBL" id="ORZ12738.1"/>
    </source>
</evidence>
<evidence type="ECO:0000256" key="11">
    <source>
        <dbReference type="PIRSR" id="PIRSR601842-1"/>
    </source>
</evidence>
<evidence type="ECO:0000256" key="6">
    <source>
        <dbReference type="ARBA" id="ARBA00022729"/>
    </source>
</evidence>
<dbReference type="Gene3D" id="3.10.170.10">
    <property type="match status" value="1"/>
</dbReference>
<evidence type="ECO:0000256" key="9">
    <source>
        <dbReference type="ARBA" id="ARBA00023049"/>
    </source>
</evidence>
<keyword evidence="6 13" id="KW-0732">Signal</keyword>
<feature type="binding site" evidence="12">
    <location>
        <position position="535"/>
    </location>
    <ligand>
        <name>Zn(2+)</name>
        <dbReference type="ChEBI" id="CHEBI:29105"/>
        <note>catalytic</note>
    </ligand>
</feature>
<feature type="signal peptide" evidence="13">
    <location>
        <begin position="1"/>
        <end position="20"/>
    </location>
</feature>
<organism evidence="15 16">
    <name type="scientific">Absidia repens</name>
    <dbReference type="NCBI Taxonomy" id="90262"/>
    <lineage>
        <taxon>Eukaryota</taxon>
        <taxon>Fungi</taxon>
        <taxon>Fungi incertae sedis</taxon>
        <taxon>Mucoromycota</taxon>
        <taxon>Mucoromycotina</taxon>
        <taxon>Mucoromycetes</taxon>
        <taxon>Mucorales</taxon>
        <taxon>Cunninghamellaceae</taxon>
        <taxon>Absidia</taxon>
    </lineage>
</organism>
<evidence type="ECO:0000256" key="1">
    <source>
        <dbReference type="ARBA" id="ARBA00004613"/>
    </source>
</evidence>
<keyword evidence="9 13" id="KW-0482">Metalloprotease</keyword>
<dbReference type="GO" id="GO:0006508">
    <property type="term" value="P:proteolysis"/>
    <property type="evidence" value="ECO:0007669"/>
    <property type="project" value="UniProtKB-KW"/>
</dbReference>
<evidence type="ECO:0000256" key="5">
    <source>
        <dbReference type="ARBA" id="ARBA00022723"/>
    </source>
</evidence>
<dbReference type="Gene3D" id="1.10.390.10">
    <property type="entry name" value="Neutral Protease Domain 2"/>
    <property type="match status" value="1"/>
</dbReference>
<dbReference type="STRING" id="90262.A0A1X2IAD5"/>
<comment type="cofactor">
    <cofactor evidence="12">
        <name>Zn(2+)</name>
        <dbReference type="ChEBI" id="CHEBI:29105"/>
    </cofactor>
    <text evidence="12">Binds 1 zinc ion per subunit.</text>
</comment>
<dbReference type="AlphaFoldDB" id="A0A1X2IAD5"/>
<dbReference type="GO" id="GO:0004222">
    <property type="term" value="F:metalloendopeptidase activity"/>
    <property type="evidence" value="ECO:0007669"/>
    <property type="project" value="InterPro"/>
</dbReference>
<dbReference type="InterPro" id="IPR050371">
    <property type="entry name" value="Fungal_virulence_M36"/>
</dbReference>
<dbReference type="InterPro" id="IPR027268">
    <property type="entry name" value="Peptidase_M4/M1_CTD_sf"/>
</dbReference>
<dbReference type="EC" id="3.4.24.-" evidence="13"/>
<name>A0A1X2IAD5_9FUNG</name>
<comment type="subcellular location">
    <subcellularLocation>
        <location evidence="1 13">Secreted</location>
    </subcellularLocation>
</comment>
<evidence type="ECO:0000256" key="7">
    <source>
        <dbReference type="ARBA" id="ARBA00022801"/>
    </source>
</evidence>
<evidence type="ECO:0000256" key="10">
    <source>
        <dbReference type="ARBA" id="ARBA00023145"/>
    </source>
</evidence>
<feature type="chain" id="PRO_5011821074" description="Extracellular metalloproteinase" evidence="13">
    <location>
        <begin position="21"/>
        <end position="762"/>
    </location>
</feature>
<evidence type="ECO:0000256" key="12">
    <source>
        <dbReference type="PIRSR" id="PIRSR601842-2"/>
    </source>
</evidence>
<evidence type="ECO:0000256" key="8">
    <source>
        <dbReference type="ARBA" id="ARBA00022833"/>
    </source>
</evidence>
<feature type="active site" evidence="11">
    <location>
        <position position="532"/>
    </location>
</feature>
<keyword evidence="5 12" id="KW-0479">Metal-binding</keyword>
<feature type="binding site" evidence="12">
    <location>
        <position position="307"/>
    </location>
    <ligand>
        <name>Zn(2+)</name>
        <dbReference type="ChEBI" id="CHEBI:29105"/>
        <note>catalytic</note>
    </ligand>
</feature>
<dbReference type="Proteomes" id="UP000193560">
    <property type="component" value="Unassembled WGS sequence"/>
</dbReference>
<evidence type="ECO:0000313" key="16">
    <source>
        <dbReference type="Proteomes" id="UP000193560"/>
    </source>
</evidence>
<keyword evidence="3 13" id="KW-0964">Secreted</keyword>
<evidence type="ECO:0000259" key="14">
    <source>
        <dbReference type="Pfam" id="PF07504"/>
    </source>
</evidence>
<feature type="binding site" evidence="12">
    <location>
        <position position="561"/>
    </location>
    <ligand>
        <name>Zn(2+)</name>
        <dbReference type="ChEBI" id="CHEBI:29105"/>
        <note>catalytic</note>
    </ligand>
</feature>
<protein>
    <recommendedName>
        <fullName evidence="13">Extracellular metalloproteinase</fullName>
        <ecNumber evidence="13">3.4.24.-</ecNumber>
    </recommendedName>
    <alternativeName>
        <fullName evidence="13">Fungalysin</fullName>
    </alternativeName>
</protein>
<dbReference type="SUPFAM" id="SSF55486">
    <property type="entry name" value="Metalloproteases ('zincins'), catalytic domain"/>
    <property type="match status" value="1"/>
</dbReference>
<dbReference type="Pfam" id="PF07504">
    <property type="entry name" value="FTP"/>
    <property type="match status" value="1"/>
</dbReference>
<keyword evidence="4 13" id="KW-0645">Protease</keyword>
<dbReference type="Pfam" id="PF02128">
    <property type="entry name" value="Peptidase_M36"/>
    <property type="match status" value="1"/>
</dbReference>
<feature type="binding site" evidence="12">
    <location>
        <position position="531"/>
    </location>
    <ligand>
        <name>Zn(2+)</name>
        <dbReference type="ChEBI" id="CHEBI:29105"/>
        <note>catalytic</note>
    </ligand>
</feature>
<dbReference type="PANTHER" id="PTHR33478">
    <property type="entry name" value="EXTRACELLULAR METALLOPROTEINASE MEP"/>
    <property type="match status" value="1"/>
</dbReference>
<dbReference type="GO" id="GO:0005615">
    <property type="term" value="C:extracellular space"/>
    <property type="evidence" value="ECO:0007669"/>
    <property type="project" value="InterPro"/>
</dbReference>
<keyword evidence="8 12" id="KW-0862">Zinc</keyword>